<evidence type="ECO:0000256" key="2">
    <source>
        <dbReference type="SAM" id="Phobius"/>
    </source>
</evidence>
<gene>
    <name evidence="4" type="ORF">VP1G_09624</name>
</gene>
<feature type="domain" description="SMODS and SLOG-associating 2TM effector" evidence="3">
    <location>
        <begin position="121"/>
        <end position="247"/>
    </location>
</feature>
<dbReference type="EMBL" id="KN714816">
    <property type="protein sequence ID" value="KUI62511.1"/>
    <property type="molecule type" value="Genomic_DNA"/>
</dbReference>
<keyword evidence="2" id="KW-0472">Membrane</keyword>
<dbReference type="Pfam" id="PF18142">
    <property type="entry name" value="SLATT_fungal"/>
    <property type="match status" value="1"/>
</dbReference>
<keyword evidence="2" id="KW-0812">Transmembrane</keyword>
<dbReference type="PANTHER" id="PTHR38793">
    <property type="entry name" value="SLATT_FUNGAL DOMAIN-CONTAINING PROTEIN-RELATED"/>
    <property type="match status" value="1"/>
</dbReference>
<name>A0A194VFF3_CYTMA</name>
<reference evidence="5" key="1">
    <citation type="submission" date="2014-12" db="EMBL/GenBank/DDBJ databases">
        <title>Genome Sequence of Valsa Canker Pathogens Uncovers a Specific Adaption of Colonization on Woody Bark.</title>
        <authorList>
            <person name="Yin Z."/>
            <person name="Liu H."/>
            <person name="Gao X."/>
            <person name="Li Z."/>
            <person name="Song N."/>
            <person name="Ke X."/>
            <person name="Dai Q."/>
            <person name="Wu Y."/>
            <person name="Sun Y."/>
            <person name="Xu J.-R."/>
            <person name="Kang Z.K."/>
            <person name="Wang L."/>
            <person name="Huang L."/>
        </authorList>
    </citation>
    <scope>NUCLEOTIDE SEQUENCE [LARGE SCALE GENOMIC DNA]</scope>
    <source>
        <strain evidence="5">SXYL134</strain>
    </source>
</reference>
<accession>A0A194VFF3</accession>
<feature type="transmembrane region" description="Helical" evidence="2">
    <location>
        <begin position="166"/>
        <end position="185"/>
    </location>
</feature>
<feature type="compositionally biased region" description="Polar residues" evidence="1">
    <location>
        <begin position="31"/>
        <end position="42"/>
    </location>
</feature>
<feature type="transmembrane region" description="Helical" evidence="2">
    <location>
        <begin position="136"/>
        <end position="154"/>
    </location>
</feature>
<proteinExistence type="predicted"/>
<evidence type="ECO:0000259" key="3">
    <source>
        <dbReference type="Pfam" id="PF18142"/>
    </source>
</evidence>
<organism evidence="4 5">
    <name type="scientific">Cytospora mali</name>
    <name type="common">Apple Valsa canker fungus</name>
    <name type="synonym">Valsa mali</name>
    <dbReference type="NCBI Taxonomy" id="578113"/>
    <lineage>
        <taxon>Eukaryota</taxon>
        <taxon>Fungi</taxon>
        <taxon>Dikarya</taxon>
        <taxon>Ascomycota</taxon>
        <taxon>Pezizomycotina</taxon>
        <taxon>Sordariomycetes</taxon>
        <taxon>Sordariomycetidae</taxon>
        <taxon>Diaporthales</taxon>
        <taxon>Cytosporaceae</taxon>
        <taxon>Cytospora</taxon>
    </lineage>
</organism>
<dbReference type="PANTHER" id="PTHR38793:SF3">
    <property type="entry name" value="SMODS AND SLOG-ASSOCIATING 2TM EFFECTOR DOMAIN-CONTAINING PROTEIN"/>
    <property type="match status" value="1"/>
</dbReference>
<dbReference type="InterPro" id="IPR041622">
    <property type="entry name" value="SLATT_fungi"/>
</dbReference>
<keyword evidence="2" id="KW-1133">Transmembrane helix</keyword>
<evidence type="ECO:0000313" key="4">
    <source>
        <dbReference type="EMBL" id="KUI62511.1"/>
    </source>
</evidence>
<sequence>MSSQNTETPPKPVETSPLLTSAIQPGATHPQGEQPQPPTVNTETEEFCGPKNAEQSDQPLAKVDTDISWGAPAGLPLRDAGDECLLIFRRAIGINNDLASSFKDGESLEKGRKHAAGIYKHVLSQKRKRKLMHHTLGILLYICHFVQITVAAILTSLGPDAKRYEIAITVLGAVNTVVAGVLALLKGSGIIERLAKDEVEFQKLQDWIEETESLLSVGVIGSTGGDQVSNRKAAGCYVEAAFRKYNACFGRSYEVMSTSNIEGLRTVDRITGR</sequence>
<dbReference type="AlphaFoldDB" id="A0A194VFF3"/>
<evidence type="ECO:0000313" key="5">
    <source>
        <dbReference type="Proteomes" id="UP000078576"/>
    </source>
</evidence>
<protein>
    <recommendedName>
        <fullName evidence="3">SMODS and SLOG-associating 2TM effector domain-containing protein</fullName>
    </recommendedName>
</protein>
<dbReference type="OrthoDB" id="4472872at2759"/>
<dbReference type="Proteomes" id="UP000078576">
    <property type="component" value="Unassembled WGS sequence"/>
</dbReference>
<keyword evidence="5" id="KW-1185">Reference proteome</keyword>
<evidence type="ECO:0000256" key="1">
    <source>
        <dbReference type="SAM" id="MobiDB-lite"/>
    </source>
</evidence>
<feature type="region of interest" description="Disordered" evidence="1">
    <location>
        <begin position="1"/>
        <end position="60"/>
    </location>
</feature>
<dbReference type="NCBIfam" id="NF033635">
    <property type="entry name" value="SLATT_fungal"/>
    <property type="match status" value="1"/>
</dbReference>